<dbReference type="PROSITE" id="PS51071">
    <property type="entry name" value="HTH_RPIR"/>
    <property type="match status" value="1"/>
</dbReference>
<dbReference type="GO" id="GO:1901135">
    <property type="term" value="P:carbohydrate derivative metabolic process"/>
    <property type="evidence" value="ECO:0007669"/>
    <property type="project" value="InterPro"/>
</dbReference>
<gene>
    <name evidence="6" type="ORF">MD483_05560</name>
</gene>
<name>A0A9X3CCK2_9VIBR</name>
<dbReference type="PANTHER" id="PTHR30514">
    <property type="entry name" value="GLUCOKINASE"/>
    <property type="match status" value="1"/>
</dbReference>
<dbReference type="RefSeq" id="WP_252033581.1">
    <property type="nucleotide sequence ID" value="NZ_JAKRRX010000021.1"/>
</dbReference>
<dbReference type="InterPro" id="IPR035472">
    <property type="entry name" value="RpiR-like_SIS"/>
</dbReference>
<protein>
    <submittedName>
        <fullName evidence="6">MurR/RpiR family transcriptional regulator</fullName>
    </submittedName>
</protein>
<proteinExistence type="predicted"/>
<dbReference type="Proteomes" id="UP001155586">
    <property type="component" value="Unassembled WGS sequence"/>
</dbReference>
<dbReference type="PANTHER" id="PTHR30514:SF9">
    <property type="entry name" value="TRANSCRIPTIONAL REGULATOR"/>
    <property type="match status" value="1"/>
</dbReference>
<dbReference type="InterPro" id="IPR001347">
    <property type="entry name" value="SIS_dom"/>
</dbReference>
<keyword evidence="1" id="KW-0805">Transcription regulation</keyword>
<dbReference type="Pfam" id="PF01380">
    <property type="entry name" value="SIS"/>
    <property type="match status" value="1"/>
</dbReference>
<evidence type="ECO:0000313" key="7">
    <source>
        <dbReference type="Proteomes" id="UP001155586"/>
    </source>
</evidence>
<dbReference type="AlphaFoldDB" id="A0A9X3CCK2"/>
<evidence type="ECO:0000256" key="3">
    <source>
        <dbReference type="ARBA" id="ARBA00023163"/>
    </source>
</evidence>
<dbReference type="EMBL" id="JAKRRX010000021">
    <property type="protein sequence ID" value="MCW8333287.1"/>
    <property type="molecule type" value="Genomic_DNA"/>
</dbReference>
<organism evidence="6 7">
    <name type="scientific">Vibrio paucivorans</name>
    <dbReference type="NCBI Taxonomy" id="2829489"/>
    <lineage>
        <taxon>Bacteria</taxon>
        <taxon>Pseudomonadati</taxon>
        <taxon>Pseudomonadota</taxon>
        <taxon>Gammaproteobacteria</taxon>
        <taxon>Vibrionales</taxon>
        <taxon>Vibrionaceae</taxon>
        <taxon>Vibrio</taxon>
    </lineage>
</organism>
<sequence>MTKPQIRAGNILDTIGSLYNSLTPSSKRIADYVTANPEQISTFSIAELSQEVNAGDATIIRFCRTLGFNGYQDFKLMLAVEVSNAKTVEPSILDTDVTPEDSPEMIGKKLQSSIDHVLSETLNLLNFAELDAAAELAKNANAIYFFGVGSSGITAESAKYKFMRIGLNVDAYTNNHFMYIKASLLKPGDIAIGISHSGDSTETTKALKLAKDNGATTIAITHNPRSAITKYADKVLVNGNRQGQLQGDSIGTKISQLFVLDLMYTLLVQRDISGTFDIKLKTTEAISQQ</sequence>
<evidence type="ECO:0000313" key="6">
    <source>
        <dbReference type="EMBL" id="MCW8333287.1"/>
    </source>
</evidence>
<reference evidence="6" key="1">
    <citation type="submission" date="2022-02" db="EMBL/GenBank/DDBJ databases">
        <title>Vibrio sp. nov., a new bacterium isolated from Bohai sea, China.</title>
        <authorList>
            <person name="Yuan Y."/>
        </authorList>
    </citation>
    <scope>NUCLEOTIDE SEQUENCE</scope>
    <source>
        <strain evidence="6">DBSS07</strain>
    </source>
</reference>
<dbReference type="PROSITE" id="PS51464">
    <property type="entry name" value="SIS"/>
    <property type="match status" value="1"/>
</dbReference>
<dbReference type="InterPro" id="IPR009057">
    <property type="entry name" value="Homeodomain-like_sf"/>
</dbReference>
<keyword evidence="3" id="KW-0804">Transcription</keyword>
<dbReference type="CDD" id="cd05013">
    <property type="entry name" value="SIS_RpiR"/>
    <property type="match status" value="1"/>
</dbReference>
<dbReference type="GO" id="GO:0003700">
    <property type="term" value="F:DNA-binding transcription factor activity"/>
    <property type="evidence" value="ECO:0007669"/>
    <property type="project" value="InterPro"/>
</dbReference>
<evidence type="ECO:0000256" key="1">
    <source>
        <dbReference type="ARBA" id="ARBA00023015"/>
    </source>
</evidence>
<dbReference type="InterPro" id="IPR047640">
    <property type="entry name" value="RpiR-like"/>
</dbReference>
<evidence type="ECO:0000259" key="4">
    <source>
        <dbReference type="PROSITE" id="PS51071"/>
    </source>
</evidence>
<dbReference type="InterPro" id="IPR046348">
    <property type="entry name" value="SIS_dom_sf"/>
</dbReference>
<accession>A0A9X3CCK2</accession>
<dbReference type="Gene3D" id="3.40.50.10490">
    <property type="entry name" value="Glucose-6-phosphate isomerase like protein, domain 1"/>
    <property type="match status" value="1"/>
</dbReference>
<comment type="caution">
    <text evidence="6">The sequence shown here is derived from an EMBL/GenBank/DDBJ whole genome shotgun (WGS) entry which is preliminary data.</text>
</comment>
<dbReference type="InterPro" id="IPR000281">
    <property type="entry name" value="HTH_RpiR"/>
</dbReference>
<dbReference type="SUPFAM" id="SSF53697">
    <property type="entry name" value="SIS domain"/>
    <property type="match status" value="1"/>
</dbReference>
<dbReference type="GO" id="GO:0097367">
    <property type="term" value="F:carbohydrate derivative binding"/>
    <property type="evidence" value="ECO:0007669"/>
    <property type="project" value="InterPro"/>
</dbReference>
<dbReference type="InterPro" id="IPR036388">
    <property type="entry name" value="WH-like_DNA-bd_sf"/>
</dbReference>
<feature type="domain" description="HTH rpiR-type" evidence="4">
    <location>
        <begin position="9"/>
        <end position="85"/>
    </location>
</feature>
<dbReference type="GO" id="GO:0003677">
    <property type="term" value="F:DNA binding"/>
    <property type="evidence" value="ECO:0007669"/>
    <property type="project" value="UniProtKB-KW"/>
</dbReference>
<dbReference type="Gene3D" id="1.10.10.10">
    <property type="entry name" value="Winged helix-like DNA-binding domain superfamily/Winged helix DNA-binding domain"/>
    <property type="match status" value="1"/>
</dbReference>
<feature type="domain" description="SIS" evidence="5">
    <location>
        <begin position="133"/>
        <end position="273"/>
    </location>
</feature>
<keyword evidence="2" id="KW-0238">DNA-binding</keyword>
<dbReference type="Pfam" id="PF01418">
    <property type="entry name" value="HTH_6"/>
    <property type="match status" value="1"/>
</dbReference>
<evidence type="ECO:0000256" key="2">
    <source>
        <dbReference type="ARBA" id="ARBA00023125"/>
    </source>
</evidence>
<dbReference type="SUPFAM" id="SSF46689">
    <property type="entry name" value="Homeodomain-like"/>
    <property type="match status" value="1"/>
</dbReference>
<keyword evidence="7" id="KW-1185">Reference proteome</keyword>
<evidence type="ECO:0000259" key="5">
    <source>
        <dbReference type="PROSITE" id="PS51464"/>
    </source>
</evidence>